<comment type="caution">
    <text evidence="2">The sequence shown here is derived from an EMBL/GenBank/DDBJ whole genome shotgun (WGS) entry which is preliminary data.</text>
</comment>
<keyword evidence="1" id="KW-0732">Signal</keyword>
<accession>A0ABR2X5B2</accession>
<dbReference type="Proteomes" id="UP001479436">
    <property type="component" value="Unassembled WGS sequence"/>
</dbReference>
<keyword evidence="3" id="KW-1185">Reference proteome</keyword>
<protein>
    <submittedName>
        <fullName evidence="2">Uncharacterized protein</fullName>
    </submittedName>
</protein>
<proteinExistence type="predicted"/>
<evidence type="ECO:0000256" key="1">
    <source>
        <dbReference type="SAM" id="SignalP"/>
    </source>
</evidence>
<dbReference type="EMBL" id="JASJQH010000004">
    <property type="protein sequence ID" value="KAK9768817.1"/>
    <property type="molecule type" value="Genomic_DNA"/>
</dbReference>
<gene>
    <name evidence="2" type="ORF">K7432_000249</name>
</gene>
<reference evidence="2 3" key="1">
    <citation type="submission" date="2023-04" db="EMBL/GenBank/DDBJ databases">
        <title>Genome of Basidiobolus ranarum AG-B5.</title>
        <authorList>
            <person name="Stajich J.E."/>
            <person name="Carter-House D."/>
            <person name="Gryganskyi A."/>
        </authorList>
    </citation>
    <scope>NUCLEOTIDE SEQUENCE [LARGE SCALE GENOMIC DNA]</scope>
    <source>
        <strain evidence="2 3">AG-B5</strain>
    </source>
</reference>
<organism evidence="2 3">
    <name type="scientific">Basidiobolus ranarum</name>
    <dbReference type="NCBI Taxonomy" id="34480"/>
    <lineage>
        <taxon>Eukaryota</taxon>
        <taxon>Fungi</taxon>
        <taxon>Fungi incertae sedis</taxon>
        <taxon>Zoopagomycota</taxon>
        <taxon>Entomophthoromycotina</taxon>
        <taxon>Basidiobolomycetes</taxon>
        <taxon>Basidiobolales</taxon>
        <taxon>Basidiobolaceae</taxon>
        <taxon>Basidiobolus</taxon>
    </lineage>
</organism>
<sequence>MFKLSALFCLALLATAGLVSADPQETVINQPATDAYCSKSKKNCQQYCLQHQYYNVQYNRCYGQETTHVLCWCDNHDLTSLIIGLNGNNSASAY</sequence>
<feature type="signal peptide" evidence="1">
    <location>
        <begin position="1"/>
        <end position="21"/>
    </location>
</feature>
<name>A0ABR2X5B2_9FUNG</name>
<evidence type="ECO:0000313" key="2">
    <source>
        <dbReference type="EMBL" id="KAK9768817.1"/>
    </source>
</evidence>
<feature type="chain" id="PRO_5046107323" evidence="1">
    <location>
        <begin position="22"/>
        <end position="94"/>
    </location>
</feature>
<evidence type="ECO:0000313" key="3">
    <source>
        <dbReference type="Proteomes" id="UP001479436"/>
    </source>
</evidence>